<accession>V9HML6</accession>
<dbReference type="eggNOG" id="ENOG5032RBP">
    <property type="taxonomic scope" value="Bacteria"/>
</dbReference>
<evidence type="ECO:0000313" key="2">
    <source>
        <dbReference type="EMBL" id="EFG31348.1"/>
    </source>
</evidence>
<dbReference type="Proteomes" id="UP000017813">
    <property type="component" value="Unassembled WGS sequence"/>
</dbReference>
<dbReference type="STRING" id="641147.HMPREF9021_00616"/>
<dbReference type="PROSITE" id="PS51257">
    <property type="entry name" value="PROKAR_LIPOPROTEIN"/>
    <property type="match status" value="1"/>
</dbReference>
<organism evidence="2 3">
    <name type="scientific">Simonsiella muelleri ATCC 29453</name>
    <dbReference type="NCBI Taxonomy" id="641147"/>
    <lineage>
        <taxon>Bacteria</taxon>
        <taxon>Pseudomonadati</taxon>
        <taxon>Pseudomonadota</taxon>
        <taxon>Betaproteobacteria</taxon>
        <taxon>Neisseriales</taxon>
        <taxon>Neisseriaceae</taxon>
        <taxon>Simonsiella</taxon>
    </lineage>
</organism>
<name>V9HML6_9NEIS</name>
<dbReference type="HOGENOM" id="CLU_105876_1_0_4"/>
<reference evidence="2 3" key="1">
    <citation type="submission" date="2010-03" db="EMBL/GenBank/DDBJ databases">
        <authorList>
            <consortium name="The Broad Institute Genome Sequencing Platform"/>
            <person name="Ward D."/>
            <person name="Earl A."/>
            <person name="Feldgarden M."/>
            <person name="Gevers D."/>
            <person name="Young S."/>
            <person name="Zeng Q."/>
            <person name="Koehrsen M."/>
            <person name="Alvarado L."/>
            <person name="Berlin A.M."/>
            <person name="Borenstein D."/>
            <person name="Chapman S.B."/>
            <person name="Chen Z."/>
            <person name="Engels R."/>
            <person name="Freedman E."/>
            <person name="Gellesch M."/>
            <person name="Goldberg J."/>
            <person name="Griggs A."/>
            <person name="Gujja S."/>
            <person name="Heilman E.R."/>
            <person name="Heiman D.I."/>
            <person name="Hepburn T.A."/>
            <person name="Howarth C."/>
            <person name="Jen D."/>
            <person name="Larson L."/>
            <person name="Mehta T."/>
            <person name="Park D."/>
            <person name="Pearson M."/>
            <person name="Richards J."/>
            <person name="Roberts A."/>
            <person name="Saif S."/>
            <person name="Shea T.D."/>
            <person name="Shenoy N."/>
            <person name="Sisk P."/>
            <person name="Stolte C."/>
            <person name="Sykes S.N."/>
            <person name="Walk T."/>
            <person name="White J."/>
            <person name="Yandava C."/>
            <person name="Izard J."/>
            <person name="Baranova O.V."/>
            <person name="Blanton J.M."/>
            <person name="Tanner A.C."/>
            <person name="Dewhirst F."/>
            <person name="Haas B."/>
            <person name="Nusbaum C."/>
            <person name="Birren B."/>
        </authorList>
    </citation>
    <scope>NUCLEOTIDE SEQUENCE [LARGE SCALE GENOMIC DNA]</scope>
    <source>
        <strain evidence="2 3">ATCC 29453</strain>
    </source>
</reference>
<comment type="caution">
    <text evidence="2">The sequence shown here is derived from an EMBL/GenBank/DDBJ whole genome shotgun (WGS) entry which is preliminary data.</text>
</comment>
<proteinExistence type="predicted"/>
<evidence type="ECO:0000256" key="1">
    <source>
        <dbReference type="SAM" id="SignalP"/>
    </source>
</evidence>
<keyword evidence="1" id="KW-0732">Signal</keyword>
<dbReference type="KEGG" id="smur:BWP33_10190"/>
<dbReference type="OrthoDB" id="660752at2"/>
<sequence>MKYQIILFTSIILGLSGCHQSAATTDTPTPPIQAASLPAEPVSQRNLLEDREALALAKSRLQALPSFAEKPVQVFGNVDFFDGIQPRIELSVQNPNQPNEIWFMRYQHGKWSEPIVEDVSDDTPTSQISRHLTPLSEIHFVDVPVIAQHWRQKAKEVNAVWQEPYYVSFIWLPKLKKRFWHSAQIEAVGAQYYLSVNLDGNIWEWKKL</sequence>
<feature type="chain" id="PRO_5030178996" description="Lipoprotein" evidence="1">
    <location>
        <begin position="23"/>
        <end position="208"/>
    </location>
</feature>
<evidence type="ECO:0000313" key="3">
    <source>
        <dbReference type="Proteomes" id="UP000017813"/>
    </source>
</evidence>
<feature type="signal peptide" evidence="1">
    <location>
        <begin position="1"/>
        <end position="22"/>
    </location>
</feature>
<keyword evidence="3" id="KW-1185">Reference proteome</keyword>
<protein>
    <recommendedName>
        <fullName evidence="4">Lipoprotein</fullName>
    </recommendedName>
</protein>
<reference evidence="2 3" key="2">
    <citation type="submission" date="2011-10" db="EMBL/GenBank/DDBJ databases">
        <title>The Genome Sequence of Simonsiella muelleri ATCC 29453.</title>
        <authorList>
            <consortium name="The Broad Institute Genome Sequencing Platform"/>
            <consortium name="The Broad Institute Genome Sequencing Center for Infectious Disease"/>
            <person name="Earl A."/>
            <person name="Ward D."/>
            <person name="Feldgarden M."/>
            <person name="Gevers D."/>
            <person name="Izard J."/>
            <person name="Baranova O.V."/>
            <person name="Blanton J.M."/>
            <person name="Tanner A.C."/>
            <person name="Dewhirst F."/>
            <person name="Young S.K."/>
            <person name="Zeng Q."/>
            <person name="Gargeya S."/>
            <person name="Fitzgerald M."/>
            <person name="Haas B."/>
            <person name="Abouelleil A."/>
            <person name="Alvarado L."/>
            <person name="Arachchi H.M."/>
            <person name="Berlin A."/>
            <person name="Brown A."/>
            <person name="Chapman S.B."/>
            <person name="Chen Z."/>
            <person name="Dunbar C."/>
            <person name="Freedman E."/>
            <person name="Gearin G."/>
            <person name="Goldberg J."/>
            <person name="Griggs A."/>
            <person name="Gujja S."/>
            <person name="Heiman D."/>
            <person name="Howarth C."/>
            <person name="Larson L."/>
            <person name="Lui A."/>
            <person name="MacDonald P.J.P."/>
            <person name="Montmayeur A."/>
            <person name="Murphy C."/>
            <person name="Neiman D."/>
            <person name="Pearson M."/>
            <person name="Priest M."/>
            <person name="Roberts A."/>
            <person name="Saif S."/>
            <person name="Shea T."/>
            <person name="Shenoy N."/>
            <person name="Sisk P."/>
            <person name="Stolte C."/>
            <person name="Sykes S."/>
            <person name="Wortman J."/>
            <person name="Nusbaum C."/>
            <person name="Birren B."/>
        </authorList>
    </citation>
    <scope>NUCLEOTIDE SEQUENCE [LARGE SCALE GENOMIC DNA]</scope>
    <source>
        <strain evidence="2 3">ATCC 29453</strain>
    </source>
</reference>
<evidence type="ECO:0008006" key="4">
    <source>
        <dbReference type="Google" id="ProtNLM"/>
    </source>
</evidence>
<dbReference type="RefSeq" id="WP_002641402.1">
    <property type="nucleotide sequence ID" value="NZ_CP019448.1"/>
</dbReference>
<gene>
    <name evidence="2" type="ORF">HMPREF9021_00616</name>
</gene>
<dbReference type="AlphaFoldDB" id="V9HML6"/>
<dbReference type="EMBL" id="ADCY02000010">
    <property type="protein sequence ID" value="EFG31348.1"/>
    <property type="molecule type" value="Genomic_DNA"/>
</dbReference>